<evidence type="ECO:0000313" key="2">
    <source>
        <dbReference type="Proteomes" id="UP000805193"/>
    </source>
</evidence>
<feature type="non-terminal residue" evidence="1">
    <location>
        <position position="1"/>
    </location>
</feature>
<reference evidence="1 2" key="1">
    <citation type="journal article" date="2020" name="Cell">
        <title>Large-Scale Comparative Analyses of Tick Genomes Elucidate Their Genetic Diversity and Vector Capacities.</title>
        <authorList>
            <consortium name="Tick Genome and Microbiome Consortium (TIGMIC)"/>
            <person name="Jia N."/>
            <person name="Wang J."/>
            <person name="Shi W."/>
            <person name="Du L."/>
            <person name="Sun Y."/>
            <person name="Zhan W."/>
            <person name="Jiang J.F."/>
            <person name="Wang Q."/>
            <person name="Zhang B."/>
            <person name="Ji P."/>
            <person name="Bell-Sakyi L."/>
            <person name="Cui X.M."/>
            <person name="Yuan T.T."/>
            <person name="Jiang B.G."/>
            <person name="Yang W.F."/>
            <person name="Lam T.T."/>
            <person name="Chang Q.C."/>
            <person name="Ding S.J."/>
            <person name="Wang X.J."/>
            <person name="Zhu J.G."/>
            <person name="Ruan X.D."/>
            <person name="Zhao L."/>
            <person name="Wei J.T."/>
            <person name="Ye R.Z."/>
            <person name="Que T.C."/>
            <person name="Du C.H."/>
            <person name="Zhou Y.H."/>
            <person name="Cheng J.X."/>
            <person name="Dai P.F."/>
            <person name="Guo W.B."/>
            <person name="Han X.H."/>
            <person name="Huang E.J."/>
            <person name="Li L.F."/>
            <person name="Wei W."/>
            <person name="Gao Y.C."/>
            <person name="Liu J.Z."/>
            <person name="Shao H.Z."/>
            <person name="Wang X."/>
            <person name="Wang C.C."/>
            <person name="Yang T.C."/>
            <person name="Huo Q.B."/>
            <person name="Li W."/>
            <person name="Chen H.Y."/>
            <person name="Chen S.E."/>
            <person name="Zhou L.G."/>
            <person name="Ni X.B."/>
            <person name="Tian J.H."/>
            <person name="Sheng Y."/>
            <person name="Liu T."/>
            <person name="Pan Y.S."/>
            <person name="Xia L.Y."/>
            <person name="Li J."/>
            <person name="Zhao F."/>
            <person name="Cao W.C."/>
        </authorList>
    </citation>
    <scope>NUCLEOTIDE SEQUENCE [LARGE SCALE GENOMIC DNA]</scope>
    <source>
        <strain evidence="1">Iper-2018</strain>
    </source>
</reference>
<keyword evidence="2" id="KW-1185">Reference proteome</keyword>
<dbReference type="EMBL" id="JABSTQ010011053">
    <property type="protein sequence ID" value="KAG0415572.1"/>
    <property type="molecule type" value="Genomic_DNA"/>
</dbReference>
<accession>A0AC60P8F1</accession>
<sequence>LAGLIQFDWQHATYRSLGICTTRGRVTLAQHFLNVGTLRKGELPYSECNGRSQLNQAGRPTVKDRKPLSSSRTECFMRLSTHNYLRIPYPPQEAHGHTYQEMARIAALQKFVGLGTKPRRFSHLKPRWTEQPPPPPKGPTLSPDEKMDESLPLSEDDQSLPETESLPLVSS</sequence>
<organism evidence="1 2">
    <name type="scientific">Ixodes persulcatus</name>
    <name type="common">Taiga tick</name>
    <dbReference type="NCBI Taxonomy" id="34615"/>
    <lineage>
        <taxon>Eukaryota</taxon>
        <taxon>Metazoa</taxon>
        <taxon>Ecdysozoa</taxon>
        <taxon>Arthropoda</taxon>
        <taxon>Chelicerata</taxon>
        <taxon>Arachnida</taxon>
        <taxon>Acari</taxon>
        <taxon>Parasitiformes</taxon>
        <taxon>Ixodida</taxon>
        <taxon>Ixodoidea</taxon>
        <taxon>Ixodidae</taxon>
        <taxon>Ixodinae</taxon>
        <taxon>Ixodes</taxon>
    </lineage>
</organism>
<proteinExistence type="predicted"/>
<gene>
    <name evidence="1" type="ORF">HPB47_007262</name>
</gene>
<evidence type="ECO:0000313" key="1">
    <source>
        <dbReference type="EMBL" id="KAG0415572.1"/>
    </source>
</evidence>
<name>A0AC60P8F1_IXOPE</name>
<dbReference type="Proteomes" id="UP000805193">
    <property type="component" value="Unassembled WGS sequence"/>
</dbReference>
<comment type="caution">
    <text evidence="1">The sequence shown here is derived from an EMBL/GenBank/DDBJ whole genome shotgun (WGS) entry which is preliminary data.</text>
</comment>
<protein>
    <submittedName>
        <fullName evidence="1">Uncharacterized protein</fullName>
    </submittedName>
</protein>
<feature type="non-terminal residue" evidence="1">
    <location>
        <position position="171"/>
    </location>
</feature>